<organism evidence="2 3">
    <name type="scientific">Sphaerisporangium rubeum</name>
    <dbReference type="NCBI Taxonomy" id="321317"/>
    <lineage>
        <taxon>Bacteria</taxon>
        <taxon>Bacillati</taxon>
        <taxon>Actinomycetota</taxon>
        <taxon>Actinomycetes</taxon>
        <taxon>Streptosporangiales</taxon>
        <taxon>Streptosporangiaceae</taxon>
        <taxon>Sphaerisporangium</taxon>
    </lineage>
</organism>
<keyword evidence="3" id="KW-1185">Reference proteome</keyword>
<gene>
    <name evidence="2" type="ORF">BJ992_002888</name>
</gene>
<proteinExistence type="predicted"/>
<sequence length="427" mass="43726">MYSSLRTARGPGFRSRLTVVLGAVLLVAGLGPAPAVASPGPGSGKDTSPRAVEPPGEVPGGFASWKELLTLQKKLVTAADRVTAAVEGLGGGGFAGIVAAPQNRELRIHWKGAVPGRVADLVTELREDVPVRVLPAAFSARELKREADRLVRVSAGAFTSITPNVDGSGLTVTGADVRLTRSKVAGSAVSVTVEAGVAPAPASRWNDSPPWWAGAAARNSATGAGCSTGWTVSYGGATRMLSVPHCGTPGQLMTDPTGEPIGPVAAANVPRDVMLVTATAAGRVYNNYPGTISPEFGNKVAGTTGTYVGMMLCTSGAYSGTVCLCQVKAVGVTIYTGRDTIFGMARVEHTQYKNAAGQGDSGGPVETPDPTELTEQYAVGTISAIDTSAPAACTGYVVTGRVCSWRLYYTPWSNVTAAYPGITIVTG</sequence>
<dbReference type="AlphaFoldDB" id="A0A7X0IGW3"/>
<dbReference type="Proteomes" id="UP000555564">
    <property type="component" value="Unassembled WGS sequence"/>
</dbReference>
<dbReference type="SUPFAM" id="SSF50494">
    <property type="entry name" value="Trypsin-like serine proteases"/>
    <property type="match status" value="1"/>
</dbReference>
<dbReference type="EMBL" id="JACHIU010000001">
    <property type="protein sequence ID" value="MBB6473457.1"/>
    <property type="molecule type" value="Genomic_DNA"/>
</dbReference>
<comment type="caution">
    <text evidence="2">The sequence shown here is derived from an EMBL/GenBank/DDBJ whole genome shotgun (WGS) entry which is preliminary data.</text>
</comment>
<evidence type="ECO:0000313" key="2">
    <source>
        <dbReference type="EMBL" id="MBB6473457.1"/>
    </source>
</evidence>
<dbReference type="RefSeq" id="WP_184981221.1">
    <property type="nucleotide sequence ID" value="NZ_BAAALO010000054.1"/>
</dbReference>
<feature type="region of interest" description="Disordered" evidence="1">
    <location>
        <begin position="36"/>
        <end position="58"/>
    </location>
</feature>
<protein>
    <recommendedName>
        <fullName evidence="4">Streptogrisin C</fullName>
    </recommendedName>
</protein>
<dbReference type="Gene3D" id="2.40.10.10">
    <property type="entry name" value="Trypsin-like serine proteases"/>
    <property type="match status" value="2"/>
</dbReference>
<dbReference type="InterPro" id="IPR043504">
    <property type="entry name" value="Peptidase_S1_PA_chymotrypsin"/>
</dbReference>
<evidence type="ECO:0000313" key="3">
    <source>
        <dbReference type="Proteomes" id="UP000555564"/>
    </source>
</evidence>
<reference evidence="2 3" key="1">
    <citation type="submission" date="2020-08" db="EMBL/GenBank/DDBJ databases">
        <title>Sequencing the genomes of 1000 actinobacteria strains.</title>
        <authorList>
            <person name="Klenk H.-P."/>
        </authorList>
    </citation>
    <scope>NUCLEOTIDE SEQUENCE [LARGE SCALE GENOMIC DNA]</scope>
    <source>
        <strain evidence="2 3">DSM 44936</strain>
    </source>
</reference>
<accession>A0A7X0IGW3</accession>
<evidence type="ECO:0000256" key="1">
    <source>
        <dbReference type="SAM" id="MobiDB-lite"/>
    </source>
</evidence>
<dbReference type="InterPro" id="IPR009003">
    <property type="entry name" value="Peptidase_S1_PA"/>
</dbReference>
<evidence type="ECO:0008006" key="4">
    <source>
        <dbReference type="Google" id="ProtNLM"/>
    </source>
</evidence>
<name>A0A7X0IGW3_9ACTN</name>